<keyword evidence="9" id="KW-1185">Reference proteome</keyword>
<dbReference type="Pfam" id="PF02302">
    <property type="entry name" value="PTS_IIB"/>
    <property type="match status" value="1"/>
</dbReference>
<dbReference type="InterPro" id="IPR003501">
    <property type="entry name" value="PTS_EIIB_2/3"/>
</dbReference>
<dbReference type="InterPro" id="IPR003353">
    <property type="entry name" value="PTS_IIB_fruc"/>
</dbReference>
<dbReference type="PANTHER" id="PTHR30505">
    <property type="entry name" value="FRUCTOSE-LIKE PERMEASE"/>
    <property type="match status" value="1"/>
</dbReference>
<accession>L0K7D9</accession>
<sequence>MKIVAVTACPTGVAHTYLAAESLEKSAEERGVEIKVETQGSVGIENKITKEEVAEATAVIIAADINISKPERFKGKPKLKLEVQKAIKHSNQIIDKIIKNFRE</sequence>
<evidence type="ECO:0000313" key="9">
    <source>
        <dbReference type="Proteomes" id="UP000010880"/>
    </source>
</evidence>
<dbReference type="SUPFAM" id="SSF52794">
    <property type="entry name" value="PTS system IIB component-like"/>
    <property type="match status" value="1"/>
</dbReference>
<evidence type="ECO:0000256" key="4">
    <source>
        <dbReference type="ARBA" id="ARBA00022679"/>
    </source>
</evidence>
<evidence type="ECO:0000256" key="6">
    <source>
        <dbReference type="ARBA" id="ARBA00022777"/>
    </source>
</evidence>
<dbReference type="Gene3D" id="3.40.50.2300">
    <property type="match status" value="1"/>
</dbReference>
<evidence type="ECO:0000256" key="3">
    <source>
        <dbReference type="ARBA" id="ARBA00022597"/>
    </source>
</evidence>
<dbReference type="STRING" id="748449.Halha_0476"/>
<dbReference type="AlphaFoldDB" id="L0K7D9"/>
<dbReference type="RefSeq" id="WP_015326181.1">
    <property type="nucleotide sequence ID" value="NC_019978.1"/>
</dbReference>
<evidence type="ECO:0000259" key="7">
    <source>
        <dbReference type="PROSITE" id="PS51099"/>
    </source>
</evidence>
<dbReference type="InterPro" id="IPR013011">
    <property type="entry name" value="PTS_EIIB_2"/>
</dbReference>
<dbReference type="GO" id="GO:0090563">
    <property type="term" value="F:protein-phosphocysteine-sugar phosphotransferase activity"/>
    <property type="evidence" value="ECO:0007669"/>
    <property type="project" value="TreeGrafter"/>
</dbReference>
<keyword evidence="6" id="KW-0418">Kinase</keyword>
<protein>
    <submittedName>
        <fullName evidence="8">PTS system, fructose-specific, IIB component</fullName>
    </submittedName>
</protein>
<dbReference type="eggNOG" id="COG1445">
    <property type="taxonomic scope" value="Bacteria"/>
</dbReference>
<dbReference type="GO" id="GO:0022877">
    <property type="term" value="F:protein-N(PI)-phosphohistidine-fructose phosphotransferase system transporter activity"/>
    <property type="evidence" value="ECO:0007669"/>
    <property type="project" value="InterPro"/>
</dbReference>
<proteinExistence type="predicted"/>
<dbReference type="HOGENOM" id="CLU_013155_2_1_9"/>
<name>L0K7D9_HALHC</name>
<dbReference type="NCBIfam" id="NF007783">
    <property type="entry name" value="PRK10474.1"/>
    <property type="match status" value="1"/>
</dbReference>
<organism evidence="8 9">
    <name type="scientific">Halobacteroides halobius (strain ATCC 35273 / DSM 5150 / MD-1)</name>
    <dbReference type="NCBI Taxonomy" id="748449"/>
    <lineage>
        <taxon>Bacteria</taxon>
        <taxon>Bacillati</taxon>
        <taxon>Bacillota</taxon>
        <taxon>Clostridia</taxon>
        <taxon>Halanaerobiales</taxon>
        <taxon>Halobacteroidaceae</taxon>
        <taxon>Halobacteroides</taxon>
    </lineage>
</organism>
<evidence type="ECO:0000313" key="8">
    <source>
        <dbReference type="EMBL" id="AGB40455.1"/>
    </source>
</evidence>
<keyword evidence="2" id="KW-0597">Phosphoprotein</keyword>
<dbReference type="PANTHER" id="PTHR30505:SF0">
    <property type="entry name" value="FRUCTOSE-LIKE PTS SYSTEM EIIBC COMPONENT-RELATED"/>
    <property type="match status" value="1"/>
</dbReference>
<dbReference type="GO" id="GO:0009401">
    <property type="term" value="P:phosphoenolpyruvate-dependent sugar phosphotransferase system"/>
    <property type="evidence" value="ECO:0007669"/>
    <property type="project" value="UniProtKB-KW"/>
</dbReference>
<keyword evidence="1" id="KW-0813">Transport</keyword>
<keyword evidence="3" id="KW-0762">Sugar transport</keyword>
<gene>
    <name evidence="8" type="ordered locus">Halha_0476</name>
</gene>
<dbReference type="InterPro" id="IPR036095">
    <property type="entry name" value="PTS_EIIB-like_sf"/>
</dbReference>
<dbReference type="EMBL" id="CP003359">
    <property type="protein sequence ID" value="AGB40455.1"/>
    <property type="molecule type" value="Genomic_DNA"/>
</dbReference>
<dbReference type="KEGG" id="hhl:Halha_0476"/>
<dbReference type="InterPro" id="IPR050864">
    <property type="entry name" value="Bacterial_PTS_Sugar_Transport"/>
</dbReference>
<dbReference type="OrthoDB" id="9782569at2"/>
<dbReference type="PROSITE" id="PS51099">
    <property type="entry name" value="PTS_EIIB_TYPE_2"/>
    <property type="match status" value="1"/>
</dbReference>
<evidence type="ECO:0000256" key="5">
    <source>
        <dbReference type="ARBA" id="ARBA00022683"/>
    </source>
</evidence>
<keyword evidence="4" id="KW-0808">Transferase</keyword>
<reference evidence="9" key="1">
    <citation type="submission" date="2012-02" db="EMBL/GenBank/DDBJ databases">
        <title>The complete genome of Halobacteroides halobius DSM 5150.</title>
        <authorList>
            <person name="Lucas S."/>
            <person name="Copeland A."/>
            <person name="Lapidus A."/>
            <person name="Glavina del Rio T."/>
            <person name="Dalin E."/>
            <person name="Tice H."/>
            <person name="Bruce D."/>
            <person name="Goodwin L."/>
            <person name="Pitluck S."/>
            <person name="Peters L."/>
            <person name="Mikhailova N."/>
            <person name="Gu W."/>
            <person name="Kyrpides N."/>
            <person name="Mavromatis K."/>
            <person name="Ivanova N."/>
            <person name="Brettin T."/>
            <person name="Detter J.C."/>
            <person name="Han C."/>
            <person name="Larimer F."/>
            <person name="Land M."/>
            <person name="Hauser L."/>
            <person name="Markowitz V."/>
            <person name="Cheng J.-F."/>
            <person name="Hugenholtz P."/>
            <person name="Woyke T."/>
            <person name="Wu D."/>
            <person name="Tindall B."/>
            <person name="Pomrenke H."/>
            <person name="Brambilla E."/>
            <person name="Klenk H.-P."/>
            <person name="Eisen J.A."/>
        </authorList>
    </citation>
    <scope>NUCLEOTIDE SEQUENCE [LARGE SCALE GENOMIC DNA]</scope>
    <source>
        <strain evidence="9">ATCC 35273 / DSM 5150 / MD-1</strain>
    </source>
</reference>
<dbReference type="GO" id="GO:0005886">
    <property type="term" value="C:plasma membrane"/>
    <property type="evidence" value="ECO:0007669"/>
    <property type="project" value="TreeGrafter"/>
</dbReference>
<dbReference type="FunFam" id="3.40.50.2300:FF:000014">
    <property type="entry name" value="PTS system fructose-like transporter subunit IIB"/>
    <property type="match status" value="1"/>
</dbReference>
<feature type="domain" description="PTS EIIB type-2" evidence="7">
    <location>
        <begin position="1"/>
        <end position="99"/>
    </location>
</feature>
<dbReference type="Proteomes" id="UP000010880">
    <property type="component" value="Chromosome"/>
</dbReference>
<dbReference type="NCBIfam" id="TIGR00829">
    <property type="entry name" value="FRU"/>
    <property type="match status" value="1"/>
</dbReference>
<keyword evidence="5" id="KW-0598">Phosphotransferase system</keyword>
<evidence type="ECO:0000256" key="2">
    <source>
        <dbReference type="ARBA" id="ARBA00022553"/>
    </source>
</evidence>
<dbReference type="CDD" id="cd05569">
    <property type="entry name" value="PTS_IIB_fructose"/>
    <property type="match status" value="1"/>
</dbReference>
<evidence type="ECO:0000256" key="1">
    <source>
        <dbReference type="ARBA" id="ARBA00022448"/>
    </source>
</evidence>
<dbReference type="GO" id="GO:0016301">
    <property type="term" value="F:kinase activity"/>
    <property type="evidence" value="ECO:0007669"/>
    <property type="project" value="UniProtKB-KW"/>
</dbReference>